<gene>
    <name evidence="2" type="ORF">ECPE_LOCUS12238</name>
</gene>
<dbReference type="OrthoDB" id="9974792at2759"/>
<proteinExistence type="predicted"/>
<protein>
    <submittedName>
        <fullName evidence="2">Uncharacterized protein</fullName>
    </submittedName>
</protein>
<feature type="transmembrane region" description="Helical" evidence="1">
    <location>
        <begin position="15"/>
        <end position="36"/>
    </location>
</feature>
<evidence type="ECO:0000313" key="2">
    <source>
        <dbReference type="EMBL" id="VDP89504.1"/>
    </source>
</evidence>
<keyword evidence="1" id="KW-1133">Transmembrane helix</keyword>
<accession>A0A3P8I563</accession>
<dbReference type="Proteomes" id="UP000272942">
    <property type="component" value="Unassembled WGS sequence"/>
</dbReference>
<evidence type="ECO:0000256" key="1">
    <source>
        <dbReference type="SAM" id="Phobius"/>
    </source>
</evidence>
<dbReference type="AlphaFoldDB" id="A0A3P8I563"/>
<organism evidence="2 3">
    <name type="scientific">Echinostoma caproni</name>
    <dbReference type="NCBI Taxonomy" id="27848"/>
    <lineage>
        <taxon>Eukaryota</taxon>
        <taxon>Metazoa</taxon>
        <taxon>Spiralia</taxon>
        <taxon>Lophotrochozoa</taxon>
        <taxon>Platyhelminthes</taxon>
        <taxon>Trematoda</taxon>
        <taxon>Digenea</taxon>
        <taxon>Plagiorchiida</taxon>
        <taxon>Echinostomata</taxon>
        <taxon>Echinostomatoidea</taxon>
        <taxon>Echinostomatidae</taxon>
        <taxon>Echinostoma</taxon>
    </lineage>
</organism>
<keyword evidence="1" id="KW-0812">Transmembrane</keyword>
<reference evidence="2 3" key="1">
    <citation type="submission" date="2018-11" db="EMBL/GenBank/DDBJ databases">
        <authorList>
            <consortium name="Pathogen Informatics"/>
        </authorList>
    </citation>
    <scope>NUCLEOTIDE SEQUENCE [LARGE SCALE GENOMIC DNA]</scope>
    <source>
        <strain evidence="2 3">Egypt</strain>
    </source>
</reference>
<sequence length="127" mass="14294">MNECLLDMLTLCPRLSLVAFGGHCVYLSLLTLLTMCRQRARRLSVQDECADEFTLLIQRDCCQMIGPRPSHVPATVQLWYSTVLEAGKDPARRALAAERCISAALSQPRWHFLSAGEFESQVSDFFV</sequence>
<keyword evidence="1" id="KW-0472">Membrane</keyword>
<name>A0A3P8I563_9TREM</name>
<dbReference type="EMBL" id="UZAN01052462">
    <property type="protein sequence ID" value="VDP89504.1"/>
    <property type="molecule type" value="Genomic_DNA"/>
</dbReference>
<keyword evidence="3" id="KW-1185">Reference proteome</keyword>
<evidence type="ECO:0000313" key="3">
    <source>
        <dbReference type="Proteomes" id="UP000272942"/>
    </source>
</evidence>